<gene>
    <name evidence="13" type="ORF">INT43_006944</name>
</gene>
<evidence type="ECO:0000256" key="12">
    <source>
        <dbReference type="SAM" id="SignalP"/>
    </source>
</evidence>
<dbReference type="PANTHER" id="PTHR31736">
    <property type="match status" value="1"/>
</dbReference>
<dbReference type="GO" id="GO:0046576">
    <property type="term" value="F:rhamnogalacturonan alpha-L-rhamnopyranosyl-(1-&gt;4)-alpha-D-galactopyranosyluronide lyase activity"/>
    <property type="evidence" value="ECO:0007669"/>
    <property type="project" value="UniProtKB-ARBA"/>
</dbReference>
<evidence type="ECO:0000313" key="14">
    <source>
        <dbReference type="Proteomes" id="UP000654370"/>
    </source>
</evidence>
<evidence type="ECO:0000313" key="13">
    <source>
        <dbReference type="EMBL" id="KAG2182018.1"/>
    </source>
</evidence>
<evidence type="ECO:0000256" key="1">
    <source>
        <dbReference type="ARBA" id="ARBA00004613"/>
    </source>
</evidence>
<feature type="signal peptide" evidence="12">
    <location>
        <begin position="1"/>
        <end position="20"/>
    </location>
</feature>
<dbReference type="InterPro" id="IPR006626">
    <property type="entry name" value="PbH1"/>
</dbReference>
<protein>
    <submittedName>
        <fullName evidence="13">Uncharacterized protein</fullName>
    </submittedName>
</protein>
<dbReference type="Proteomes" id="UP000654370">
    <property type="component" value="Unassembled WGS sequence"/>
</dbReference>
<dbReference type="EMBL" id="JAEPQZ010000004">
    <property type="protein sequence ID" value="KAG2182018.1"/>
    <property type="molecule type" value="Genomic_DNA"/>
</dbReference>
<dbReference type="PANTHER" id="PTHR31736:SF19">
    <property type="entry name" value="PECTIN LYASE SUPERFAMILY PROTEIN-RELATED"/>
    <property type="match status" value="1"/>
</dbReference>
<keyword evidence="9 11" id="KW-0326">Glycosidase</keyword>
<evidence type="ECO:0000256" key="9">
    <source>
        <dbReference type="ARBA" id="ARBA00023295"/>
    </source>
</evidence>
<organism evidence="13 14">
    <name type="scientific">Mortierella isabellina</name>
    <name type="common">Filamentous fungus</name>
    <name type="synonym">Umbelopsis isabellina</name>
    <dbReference type="NCBI Taxonomy" id="91625"/>
    <lineage>
        <taxon>Eukaryota</taxon>
        <taxon>Fungi</taxon>
        <taxon>Fungi incertae sedis</taxon>
        <taxon>Mucoromycota</taxon>
        <taxon>Mucoromycotina</taxon>
        <taxon>Umbelopsidomycetes</taxon>
        <taxon>Umbelopsidales</taxon>
        <taxon>Umbelopsidaceae</taxon>
        <taxon>Umbelopsis</taxon>
    </lineage>
</organism>
<dbReference type="GO" id="GO:0071555">
    <property type="term" value="P:cell wall organization"/>
    <property type="evidence" value="ECO:0007669"/>
    <property type="project" value="UniProtKB-KW"/>
</dbReference>
<evidence type="ECO:0000256" key="4">
    <source>
        <dbReference type="ARBA" id="ARBA00022729"/>
    </source>
</evidence>
<dbReference type="Gene3D" id="2.160.20.10">
    <property type="entry name" value="Single-stranded right-handed beta-helix, Pectin lyase-like"/>
    <property type="match status" value="1"/>
</dbReference>
<evidence type="ECO:0000256" key="11">
    <source>
        <dbReference type="RuleBase" id="RU361169"/>
    </source>
</evidence>
<dbReference type="OrthoDB" id="187139at2759"/>
<reference evidence="13" key="1">
    <citation type="submission" date="2020-12" db="EMBL/GenBank/DDBJ databases">
        <title>Metabolic potential, ecology and presence of endohyphal bacteria is reflected in genomic diversity of Mucoromycotina.</title>
        <authorList>
            <person name="Muszewska A."/>
            <person name="Okrasinska A."/>
            <person name="Steczkiewicz K."/>
            <person name="Drgas O."/>
            <person name="Orlowska M."/>
            <person name="Perlinska-Lenart U."/>
            <person name="Aleksandrzak-Piekarczyk T."/>
            <person name="Szatraj K."/>
            <person name="Zielenkiewicz U."/>
            <person name="Pilsyk S."/>
            <person name="Malc E."/>
            <person name="Mieczkowski P."/>
            <person name="Kruszewska J.S."/>
            <person name="Biernat P."/>
            <person name="Pawlowska J."/>
        </authorList>
    </citation>
    <scope>NUCLEOTIDE SEQUENCE</scope>
    <source>
        <strain evidence="13">WA0000067209</strain>
    </source>
</reference>
<dbReference type="InterPro" id="IPR000743">
    <property type="entry name" value="Glyco_hydro_28"/>
</dbReference>
<evidence type="ECO:0000256" key="8">
    <source>
        <dbReference type="ARBA" id="ARBA00023180"/>
    </source>
</evidence>
<comment type="similarity">
    <text evidence="2 11">Belongs to the glycosyl hydrolase 28 family.</text>
</comment>
<keyword evidence="10" id="KW-0961">Cell wall biogenesis/degradation</keyword>
<dbReference type="SUPFAM" id="SSF51126">
    <property type="entry name" value="Pectin lyase-like"/>
    <property type="match status" value="1"/>
</dbReference>
<evidence type="ECO:0000256" key="3">
    <source>
        <dbReference type="ARBA" id="ARBA00022525"/>
    </source>
</evidence>
<comment type="caution">
    <text evidence="13">The sequence shown here is derived from an EMBL/GenBank/DDBJ whole genome shotgun (WGS) entry which is preliminary data.</text>
</comment>
<dbReference type="AlphaFoldDB" id="A0A8H7UJF3"/>
<keyword evidence="14" id="KW-1185">Reference proteome</keyword>
<keyword evidence="8" id="KW-0325">Glycoprotein</keyword>
<evidence type="ECO:0000256" key="2">
    <source>
        <dbReference type="ARBA" id="ARBA00008834"/>
    </source>
</evidence>
<name>A0A8H7UJF3_MORIS</name>
<sequence>MKSFLSVTAALALLATAAQATTCTIPTSGKDDTASIQSAFKSCATGGTVVFTKGANYYLKSLITLSGLKGTTVQFDGTLNLPAFSSSFENQGAYITVSGDSVHWSGSGTINGNGQGWYDAKETNAPRVLSTQTSNSYFGGFKIIQAPRAHMSINGAKNTVYDGLSFHTVSTSSNLAKNTDAFDVSSSSGIIIQNSNVVNGDDCLAVNSGVTNLTMTNVNCTGSHGFSIGSLGKDGATATVSDVTITDCSCTDCQNGVRIKTWPGGKGTVKNIKYDNIRLDSAQNPIIITTHYCDNEQMSSCNADDASSLTISDVIINNVYGSVDGDSDPILNVNCSSSTPCSDFTITNINITPVTKTPKNVCVYLDGSSSIPYCSE</sequence>
<dbReference type="GO" id="GO:0005576">
    <property type="term" value="C:extracellular region"/>
    <property type="evidence" value="ECO:0007669"/>
    <property type="project" value="UniProtKB-SubCell"/>
</dbReference>
<comment type="subcellular location">
    <subcellularLocation>
        <location evidence="1">Secreted</location>
    </subcellularLocation>
</comment>
<feature type="chain" id="PRO_5034576343" evidence="12">
    <location>
        <begin position="21"/>
        <end position="376"/>
    </location>
</feature>
<keyword evidence="4 12" id="KW-0732">Signal</keyword>
<dbReference type="SMART" id="SM00710">
    <property type="entry name" value="PbH1"/>
    <property type="match status" value="5"/>
</dbReference>
<evidence type="ECO:0000256" key="10">
    <source>
        <dbReference type="ARBA" id="ARBA00023316"/>
    </source>
</evidence>
<evidence type="ECO:0000256" key="5">
    <source>
        <dbReference type="ARBA" id="ARBA00022737"/>
    </source>
</evidence>
<evidence type="ECO:0000256" key="7">
    <source>
        <dbReference type="ARBA" id="ARBA00023157"/>
    </source>
</evidence>
<dbReference type="InterPro" id="IPR011050">
    <property type="entry name" value="Pectin_lyase_fold/virulence"/>
</dbReference>
<keyword evidence="5" id="KW-0677">Repeat</keyword>
<keyword evidence="3" id="KW-0964">Secreted</keyword>
<dbReference type="Pfam" id="PF00295">
    <property type="entry name" value="Glyco_hydro_28"/>
    <property type="match status" value="1"/>
</dbReference>
<dbReference type="GO" id="GO:0045490">
    <property type="term" value="P:pectin catabolic process"/>
    <property type="evidence" value="ECO:0007669"/>
    <property type="project" value="UniProtKB-ARBA"/>
</dbReference>
<dbReference type="GO" id="GO:0004650">
    <property type="term" value="F:polygalacturonase activity"/>
    <property type="evidence" value="ECO:0007669"/>
    <property type="project" value="InterPro"/>
</dbReference>
<keyword evidence="6 11" id="KW-0378">Hydrolase</keyword>
<proteinExistence type="inferred from homology"/>
<accession>A0A8H7UJF3</accession>
<dbReference type="InterPro" id="IPR012334">
    <property type="entry name" value="Pectin_lyas_fold"/>
</dbReference>
<evidence type="ECO:0000256" key="6">
    <source>
        <dbReference type="ARBA" id="ARBA00022801"/>
    </source>
</evidence>
<keyword evidence="7" id="KW-1015">Disulfide bond</keyword>